<accession>A0AAV8QRG1</accession>
<feature type="compositionally biased region" description="Polar residues" evidence="1">
    <location>
        <begin position="20"/>
        <end position="33"/>
    </location>
</feature>
<dbReference type="AlphaFoldDB" id="A0AAV8QRG1"/>
<comment type="caution">
    <text evidence="2">The sequence shown here is derived from an EMBL/GenBank/DDBJ whole genome shotgun (WGS) entry which is preliminary data.</text>
</comment>
<name>A0AAV8QRG1_ENSVE</name>
<organism evidence="2 3">
    <name type="scientific">Ensete ventricosum</name>
    <name type="common">Abyssinian banana</name>
    <name type="synonym">Musa ensete</name>
    <dbReference type="NCBI Taxonomy" id="4639"/>
    <lineage>
        <taxon>Eukaryota</taxon>
        <taxon>Viridiplantae</taxon>
        <taxon>Streptophyta</taxon>
        <taxon>Embryophyta</taxon>
        <taxon>Tracheophyta</taxon>
        <taxon>Spermatophyta</taxon>
        <taxon>Magnoliopsida</taxon>
        <taxon>Liliopsida</taxon>
        <taxon>Zingiberales</taxon>
        <taxon>Musaceae</taxon>
        <taxon>Ensete</taxon>
    </lineage>
</organism>
<sequence>MKARMEMVFWRKRWCTRGDASTSSLGTEGNSIMHNGVPEARRRSSRNPATEETRIRASTGQSRGVIERNSNRNILTTRRGMTSSSYHLAKAPSKIDCWDDNGGAHARQSHRWKISPHGDASPKTMFKDMFVNKGEESLGNFHQSPGILATNLRDYPFGGATQSFR</sequence>
<evidence type="ECO:0000313" key="3">
    <source>
        <dbReference type="Proteomes" id="UP001222027"/>
    </source>
</evidence>
<feature type="region of interest" description="Disordered" evidence="1">
    <location>
        <begin position="20"/>
        <end position="72"/>
    </location>
</feature>
<keyword evidence="3" id="KW-1185">Reference proteome</keyword>
<gene>
    <name evidence="2" type="ORF">OPV22_021100</name>
</gene>
<reference evidence="2 3" key="1">
    <citation type="submission" date="2022-12" db="EMBL/GenBank/DDBJ databases">
        <title>Chromosome-scale assembly of the Ensete ventricosum genome.</title>
        <authorList>
            <person name="Dussert Y."/>
            <person name="Stocks J."/>
            <person name="Wendawek A."/>
            <person name="Woldeyes F."/>
            <person name="Nichols R.A."/>
            <person name="Borrell J.S."/>
        </authorList>
    </citation>
    <scope>NUCLEOTIDE SEQUENCE [LARGE SCALE GENOMIC DNA]</scope>
    <source>
        <strain evidence="3">cv. Maze</strain>
        <tissue evidence="2">Seeds</tissue>
    </source>
</reference>
<protein>
    <recommendedName>
        <fullName evidence="4">Neprosin domain-containing protein</fullName>
    </recommendedName>
</protein>
<dbReference type="Proteomes" id="UP001222027">
    <property type="component" value="Unassembled WGS sequence"/>
</dbReference>
<evidence type="ECO:0000313" key="2">
    <source>
        <dbReference type="EMBL" id="KAJ8477373.1"/>
    </source>
</evidence>
<evidence type="ECO:0008006" key="4">
    <source>
        <dbReference type="Google" id="ProtNLM"/>
    </source>
</evidence>
<evidence type="ECO:0000256" key="1">
    <source>
        <dbReference type="SAM" id="MobiDB-lite"/>
    </source>
</evidence>
<proteinExistence type="predicted"/>
<dbReference type="EMBL" id="JAQQAF010000006">
    <property type="protein sequence ID" value="KAJ8477373.1"/>
    <property type="molecule type" value="Genomic_DNA"/>
</dbReference>